<comment type="caution">
    <text evidence="2">The sequence shown here is derived from an EMBL/GenBank/DDBJ whole genome shotgun (WGS) entry which is preliminary data.</text>
</comment>
<organism evidence="2 3">
    <name type="scientific">Tilletia horrida</name>
    <dbReference type="NCBI Taxonomy" id="155126"/>
    <lineage>
        <taxon>Eukaryota</taxon>
        <taxon>Fungi</taxon>
        <taxon>Dikarya</taxon>
        <taxon>Basidiomycota</taxon>
        <taxon>Ustilaginomycotina</taxon>
        <taxon>Exobasidiomycetes</taxon>
        <taxon>Tilletiales</taxon>
        <taxon>Tilletiaceae</taxon>
        <taxon>Tilletia</taxon>
    </lineage>
</organism>
<dbReference type="Proteomes" id="UP001176521">
    <property type="component" value="Unassembled WGS sequence"/>
</dbReference>
<evidence type="ECO:0000313" key="3">
    <source>
        <dbReference type="Proteomes" id="UP001176521"/>
    </source>
</evidence>
<evidence type="ECO:0000256" key="1">
    <source>
        <dbReference type="SAM" id="SignalP"/>
    </source>
</evidence>
<name>A0AAN6G5Z6_9BASI</name>
<dbReference type="AlphaFoldDB" id="A0AAN6G5Z6"/>
<evidence type="ECO:0008006" key="4">
    <source>
        <dbReference type="Google" id="ProtNLM"/>
    </source>
</evidence>
<proteinExistence type="predicted"/>
<feature type="signal peptide" evidence="1">
    <location>
        <begin position="1"/>
        <end position="22"/>
    </location>
</feature>
<feature type="chain" id="PRO_5042939768" description="Ubiquitin 3 binding protein But2 C-terminal domain-containing protein" evidence="1">
    <location>
        <begin position="23"/>
        <end position="237"/>
    </location>
</feature>
<sequence>MFANSLPTLVALVTSAATLANAAPLSQRSSGFNISLPLLCDPAPLTTGNFYFIAPDGTTLPAAFEKISVDGFTGQDVLSTDKNNITVPVTSDTEFSFYPCLSFNLASGPRKLASNSSALTYFGQVRRQDKKDQCITALKPDGPYASSLISSKCEKKDSAALEAQWFALTVNDDADTPRWKKYELNLAAHSNGTAYTWEPEIIVDESTQPYTLVGHIVQAVKRDNVGYGLEGYTVHLV</sequence>
<reference evidence="2" key="1">
    <citation type="journal article" date="2023" name="PhytoFront">
        <title>Draft Genome Resources of Seven Strains of Tilletia horrida, Causal Agent of Kernel Smut of Rice.</title>
        <authorList>
            <person name="Khanal S."/>
            <person name="Antony Babu S."/>
            <person name="Zhou X.G."/>
        </authorList>
    </citation>
    <scope>NUCLEOTIDE SEQUENCE</scope>
    <source>
        <strain evidence="2">TX3</strain>
    </source>
</reference>
<evidence type="ECO:0000313" key="2">
    <source>
        <dbReference type="EMBL" id="KAK0523342.1"/>
    </source>
</evidence>
<dbReference type="EMBL" id="JAPDMQ010000520">
    <property type="protein sequence ID" value="KAK0523342.1"/>
    <property type="molecule type" value="Genomic_DNA"/>
</dbReference>
<protein>
    <recommendedName>
        <fullName evidence="4">Ubiquitin 3 binding protein But2 C-terminal domain-containing protein</fullName>
    </recommendedName>
</protein>
<accession>A0AAN6G5Z6</accession>
<keyword evidence="3" id="KW-1185">Reference proteome</keyword>
<keyword evidence="1" id="KW-0732">Signal</keyword>
<gene>
    <name evidence="2" type="ORF">OC842_006174</name>
</gene>